<reference evidence="1" key="1">
    <citation type="submission" date="2020-08" db="EMBL/GenBank/DDBJ databases">
        <title>Multicomponent nature underlies the extraordinary mechanical properties of spider dragline silk.</title>
        <authorList>
            <person name="Kono N."/>
            <person name="Nakamura H."/>
            <person name="Mori M."/>
            <person name="Yoshida Y."/>
            <person name="Ohtoshi R."/>
            <person name="Malay A.D."/>
            <person name="Moran D.A.P."/>
            <person name="Tomita M."/>
            <person name="Numata K."/>
            <person name="Arakawa K."/>
        </authorList>
    </citation>
    <scope>NUCLEOTIDE SEQUENCE</scope>
</reference>
<gene>
    <name evidence="1" type="primary">AVEN_15827_1</name>
    <name evidence="1" type="ORF">NPIL_443841</name>
</gene>
<name>A0A8X6MV16_NEPPI</name>
<dbReference type="Proteomes" id="UP000887013">
    <property type="component" value="Unassembled WGS sequence"/>
</dbReference>
<proteinExistence type="predicted"/>
<dbReference type="EMBL" id="BMAW01051193">
    <property type="protein sequence ID" value="GFS79136.1"/>
    <property type="molecule type" value="Genomic_DNA"/>
</dbReference>
<evidence type="ECO:0000313" key="2">
    <source>
        <dbReference type="Proteomes" id="UP000887013"/>
    </source>
</evidence>
<dbReference type="AlphaFoldDB" id="A0A8X6MV16"/>
<keyword evidence="2" id="KW-1185">Reference proteome</keyword>
<comment type="caution">
    <text evidence="1">The sequence shown here is derived from an EMBL/GenBank/DDBJ whole genome shotgun (WGS) entry which is preliminary data.</text>
</comment>
<sequence length="195" mass="22659">MSITRKKSRIPPTFLLKFYKSNSKRNLSPNPPPVTHSPFEMESEGQVDMKHLTVLSYPYEVRFYFNSLPNASAPELLHFLRRHIRSLKLVPASRHSSCPVFISKNLFHSPCVFLRFDRVRRPLELPYVGSYKIVKKTSKVFTLEIDGEQHTVSIDRLKLAHLFLDSINKETPSVAPSDVITCRLPMLEYWQFGRL</sequence>
<evidence type="ECO:0000313" key="1">
    <source>
        <dbReference type="EMBL" id="GFS79136.1"/>
    </source>
</evidence>
<organism evidence="1 2">
    <name type="scientific">Nephila pilipes</name>
    <name type="common">Giant wood spider</name>
    <name type="synonym">Nephila maculata</name>
    <dbReference type="NCBI Taxonomy" id="299642"/>
    <lineage>
        <taxon>Eukaryota</taxon>
        <taxon>Metazoa</taxon>
        <taxon>Ecdysozoa</taxon>
        <taxon>Arthropoda</taxon>
        <taxon>Chelicerata</taxon>
        <taxon>Arachnida</taxon>
        <taxon>Araneae</taxon>
        <taxon>Araneomorphae</taxon>
        <taxon>Entelegynae</taxon>
        <taxon>Araneoidea</taxon>
        <taxon>Nephilidae</taxon>
        <taxon>Nephila</taxon>
    </lineage>
</organism>
<dbReference type="OrthoDB" id="6495421at2759"/>
<accession>A0A8X6MV16</accession>
<dbReference type="PANTHER" id="PTHR38681">
    <property type="entry name" value="RETROVIRUS-RELATED POL POLYPROTEIN FROM TRANSPOSON 412-LIKE PROTEIN-RELATED"/>
    <property type="match status" value="1"/>
</dbReference>
<dbReference type="PANTHER" id="PTHR38681:SF1">
    <property type="entry name" value="RETROVIRUS-RELATED POL POLYPROTEIN FROM TRANSPOSON 412-LIKE PROTEIN"/>
    <property type="match status" value="1"/>
</dbReference>
<protein>
    <submittedName>
        <fullName evidence="1">Integrase catalytic domain-containing protein</fullName>
    </submittedName>
</protein>